<dbReference type="Pfam" id="PF05430">
    <property type="entry name" value="Methyltransf_30"/>
    <property type="match status" value="1"/>
</dbReference>
<dbReference type="EMBL" id="NRQW01000137">
    <property type="protein sequence ID" value="PLZ92088.1"/>
    <property type="molecule type" value="Genomic_DNA"/>
</dbReference>
<comment type="caution">
    <text evidence="2">The sequence shown here is derived from an EMBL/GenBank/DDBJ whole genome shotgun (WGS) entry which is preliminary data.</text>
</comment>
<accession>A0A2N6K5U5</accession>
<feature type="domain" description="MnmC-like methyltransferase" evidence="1">
    <location>
        <begin position="107"/>
        <end position="228"/>
    </location>
</feature>
<evidence type="ECO:0000313" key="2">
    <source>
        <dbReference type="EMBL" id="PLZ92088.1"/>
    </source>
</evidence>
<dbReference type="RefSeq" id="WP_016868274.1">
    <property type="nucleotide sequence ID" value="NZ_CAWNVR010000214.1"/>
</dbReference>
<reference evidence="2 3" key="1">
    <citation type="submission" date="2017-08" db="EMBL/GenBank/DDBJ databases">
        <title>Genomes of Fischerella (Mastigocladus) sp. strains.</title>
        <authorList>
            <person name="Miller S.R."/>
        </authorList>
    </citation>
    <scope>NUCLEOTIDE SEQUENCE [LARGE SCALE GENOMIC DNA]</scope>
    <source>
        <strain evidence="2 3">CCMEE 5323</strain>
    </source>
</reference>
<dbReference type="GO" id="GO:0016645">
    <property type="term" value="F:oxidoreductase activity, acting on the CH-NH group of donors"/>
    <property type="evidence" value="ECO:0007669"/>
    <property type="project" value="InterPro"/>
</dbReference>
<protein>
    <recommendedName>
        <fullName evidence="1">MnmC-like methyltransferase domain-containing protein</fullName>
    </recommendedName>
</protein>
<evidence type="ECO:0000259" key="1">
    <source>
        <dbReference type="Pfam" id="PF05430"/>
    </source>
</evidence>
<organism evidence="2 3">
    <name type="scientific">Fischerella muscicola CCMEE 5323</name>
    <dbReference type="NCBI Taxonomy" id="2019572"/>
    <lineage>
        <taxon>Bacteria</taxon>
        <taxon>Bacillati</taxon>
        <taxon>Cyanobacteriota</taxon>
        <taxon>Cyanophyceae</taxon>
        <taxon>Nostocales</taxon>
        <taxon>Hapalosiphonaceae</taxon>
        <taxon>Fischerella</taxon>
    </lineage>
</organism>
<dbReference type="SUPFAM" id="SSF53335">
    <property type="entry name" value="S-adenosyl-L-methionine-dependent methyltransferases"/>
    <property type="match status" value="1"/>
</dbReference>
<dbReference type="PANTHER" id="PTHR39963:SF1">
    <property type="entry name" value="MNMC-LIKE METHYLTRANSFERASE DOMAIN-CONTAINING PROTEIN"/>
    <property type="match status" value="1"/>
</dbReference>
<proteinExistence type="predicted"/>
<name>A0A2N6K5U5_FISMU</name>
<dbReference type="Gene3D" id="3.40.50.150">
    <property type="entry name" value="Vaccinia Virus protein VP39"/>
    <property type="match status" value="1"/>
</dbReference>
<dbReference type="InterPro" id="IPR008471">
    <property type="entry name" value="MnmC-like_methylTransf"/>
</dbReference>
<dbReference type="PANTHER" id="PTHR39963">
    <property type="entry name" value="SLL0983 PROTEIN"/>
    <property type="match status" value="1"/>
</dbReference>
<dbReference type="Proteomes" id="UP000235036">
    <property type="component" value="Unassembled WGS sequence"/>
</dbReference>
<dbReference type="InterPro" id="IPR029063">
    <property type="entry name" value="SAM-dependent_MTases_sf"/>
</dbReference>
<keyword evidence="3" id="KW-1185">Reference proteome</keyword>
<dbReference type="AlphaFoldDB" id="A0A2N6K5U5"/>
<sequence>MSELDNFTPELTADGSFTFFSQEFGEAFHSHYGARQESFLKFVEPTQLALKAKYKPMLRLLDVCYGLGYNTAAALQTIWSVNPNCYIEVIGLEINTAVPQSAIAHHLFENWGYEYTNILTHLAYEQKVQTNRLQARLLIGDARTTVQEVYGLGFQADAIFLDPFSPPQCPQLWTIEFIQLLTLCLQNDGILATYSCAAAVRSALLAAGLQIGSTPPVGRRSPGTVAVHNLNGEVGSWGGRELGRTITPSFPPPLSQAEREHLLTRAAIPYRDPQLTDSAEVILRRRQQEQQASSLEPTSHWRKRWQSNNFGF</sequence>
<evidence type="ECO:0000313" key="3">
    <source>
        <dbReference type="Proteomes" id="UP000235036"/>
    </source>
</evidence>
<gene>
    <name evidence="2" type="ORF">CEN44_06865</name>
</gene>